<dbReference type="RefSeq" id="WP_008874637.1">
    <property type="nucleotide sequence ID" value="NZ_CAUM01000073.1"/>
</dbReference>
<sequence length="759" mass="80908">MNQAAPAPKENMGNPIPRVDAGLKVTGQAGYPADLAVANVAYGVLATSNIAKGRISALRLDKARAMPGVLDIVSVGDMDGVDKPKFGNTGASSIGPLHDRTIFHDGQIIALVVAETFEAAEEGAMQISADYTQETPSASFDSAGAEMEPAAGKSPLFKEDVNAGDFEAAYSTAAVKIDQTYSTPTQHHNPIELFSTTAMWQGDKLTIYEPSQNVTGWKIELARQLNIDPVNVRIVSPYIGGAFGSKGPMTARTAIVAVAARRVRRPVRCVVSRMQAFNTQTYRAETRHRIRIGAGKDGRITAFAHEGWEVTSRPDPYVVGGTSATGRMYDYGSVLTRVSLVHADRNTPGYMRSPPETPYVYALENAMDEMAVALGMDPVQFRRINEPQKEPIGGKPFSSRSLINCYDQAAEAFGWSTRDPAVGSMRDGDWLVGMGCATAIYPTAAAPCAARVRLTADGQVRVQCGSHEIGTGVRTVAAQMAAERLGVDIDKVAVEMGDSALPPAPVSGGSISTASVCSAVLKACEAVREKLFVAAAGNDGPLAGSGNAKLDMTNEKVVTETGKSAKLADVFKAMQIGAIEEYAEFAPNGSSPEALKKLYAGQAEFHGGDQDKDSVKYAFGAEFVEVRINSYTREIRVPRMVGAFAAGRIMNTRTARSQLMGGMIWGIGQALHEATEIDQRHARYVNRDLQDYLVPVNADIKAVDVILVPEVDHEVNPAGVKGLGELGNVGTAAAVASAVYHATGRRIRDLPIRIDDLIT</sequence>
<organism evidence="4 5">
    <name type="scientific">Mesorhizobium metallidurans STM 2683</name>
    <dbReference type="NCBI Taxonomy" id="1297569"/>
    <lineage>
        <taxon>Bacteria</taxon>
        <taxon>Pseudomonadati</taxon>
        <taxon>Pseudomonadota</taxon>
        <taxon>Alphaproteobacteria</taxon>
        <taxon>Hyphomicrobiales</taxon>
        <taxon>Phyllobacteriaceae</taxon>
        <taxon>Mesorhizobium</taxon>
    </lineage>
</organism>
<dbReference type="GO" id="GO:0016491">
    <property type="term" value="F:oxidoreductase activity"/>
    <property type="evidence" value="ECO:0007669"/>
    <property type="project" value="UniProtKB-KW"/>
</dbReference>
<dbReference type="STRING" id="1297569.MESS2_1640019"/>
<proteinExistence type="predicted"/>
<dbReference type="OrthoDB" id="8428274at2"/>
<dbReference type="Gene3D" id="3.30.365.10">
    <property type="entry name" value="Aldehyde oxidase/xanthine dehydrogenase, molybdopterin binding domain"/>
    <property type="match status" value="4"/>
</dbReference>
<comment type="caution">
    <text evidence="4">The sequence shown here is derived from an EMBL/GenBank/DDBJ whole genome shotgun (WGS) entry which is preliminary data.</text>
</comment>
<dbReference type="Proteomes" id="UP000012062">
    <property type="component" value="Unassembled WGS sequence"/>
</dbReference>
<dbReference type="InterPro" id="IPR036856">
    <property type="entry name" value="Ald_Oxase/Xan_DH_a/b_sf"/>
</dbReference>
<evidence type="ECO:0000259" key="3">
    <source>
        <dbReference type="SMART" id="SM01008"/>
    </source>
</evidence>
<feature type="domain" description="Aldehyde oxidase/xanthine dehydrogenase a/b hammerhead" evidence="3">
    <location>
        <begin position="26"/>
        <end position="135"/>
    </location>
</feature>
<evidence type="ECO:0000313" key="4">
    <source>
        <dbReference type="EMBL" id="CCV05691.1"/>
    </source>
</evidence>
<name>M5F1K5_9HYPH</name>
<dbReference type="InterPro" id="IPR016208">
    <property type="entry name" value="Ald_Oxase/xanthine_DH-like"/>
</dbReference>
<keyword evidence="2" id="KW-0560">Oxidoreductase</keyword>
<dbReference type="SUPFAM" id="SSF54665">
    <property type="entry name" value="CO dehydrogenase molybdoprotein N-domain-like"/>
    <property type="match status" value="1"/>
</dbReference>
<dbReference type="Gene3D" id="3.90.1170.50">
    <property type="entry name" value="Aldehyde oxidase/xanthine dehydrogenase, a/b hammerhead"/>
    <property type="match status" value="1"/>
</dbReference>
<evidence type="ECO:0000256" key="2">
    <source>
        <dbReference type="ARBA" id="ARBA00023002"/>
    </source>
</evidence>
<dbReference type="AlphaFoldDB" id="M5F1K5"/>
<reference evidence="4 5" key="1">
    <citation type="submission" date="2013-02" db="EMBL/GenBank/DDBJ databases">
        <authorList>
            <person name="Genoscope - CEA"/>
        </authorList>
    </citation>
    <scope>NUCLEOTIDE SEQUENCE [LARGE SCALE GENOMIC DNA]</scope>
    <source>
        <strain evidence="4 5">STM 2683</strain>
    </source>
</reference>
<keyword evidence="5" id="KW-1185">Reference proteome</keyword>
<dbReference type="Pfam" id="PF01315">
    <property type="entry name" value="Ald_Xan_dh_C"/>
    <property type="match status" value="1"/>
</dbReference>
<evidence type="ECO:0000256" key="1">
    <source>
        <dbReference type="ARBA" id="ARBA00022505"/>
    </source>
</evidence>
<dbReference type="SUPFAM" id="SSF56003">
    <property type="entry name" value="Molybdenum cofactor-binding domain"/>
    <property type="match status" value="1"/>
</dbReference>
<dbReference type="InterPro" id="IPR000674">
    <property type="entry name" value="Ald_Oxase/Xan_DH_a/b"/>
</dbReference>
<dbReference type="SMART" id="SM01008">
    <property type="entry name" value="Ald_Xan_dh_C"/>
    <property type="match status" value="1"/>
</dbReference>
<dbReference type="GO" id="GO:0005506">
    <property type="term" value="F:iron ion binding"/>
    <property type="evidence" value="ECO:0007669"/>
    <property type="project" value="InterPro"/>
</dbReference>
<evidence type="ECO:0000313" key="5">
    <source>
        <dbReference type="Proteomes" id="UP000012062"/>
    </source>
</evidence>
<keyword evidence="1" id="KW-0500">Molybdenum</keyword>
<accession>M5F1K5</accession>
<dbReference type="Pfam" id="PF02738">
    <property type="entry name" value="MoCoBD_1"/>
    <property type="match status" value="1"/>
</dbReference>
<dbReference type="PANTHER" id="PTHR11908:SF132">
    <property type="entry name" value="ALDEHYDE OXIDASE 1-RELATED"/>
    <property type="match status" value="1"/>
</dbReference>
<dbReference type="InterPro" id="IPR008274">
    <property type="entry name" value="AldOxase/xan_DH_MoCoBD1"/>
</dbReference>
<dbReference type="PANTHER" id="PTHR11908">
    <property type="entry name" value="XANTHINE DEHYDROGENASE"/>
    <property type="match status" value="1"/>
</dbReference>
<dbReference type="InterPro" id="IPR037165">
    <property type="entry name" value="AldOxase/xan_DH_Mopterin-bd_sf"/>
</dbReference>
<dbReference type="eggNOG" id="COG1529">
    <property type="taxonomic scope" value="Bacteria"/>
</dbReference>
<dbReference type="EMBL" id="CAUM01000073">
    <property type="protein sequence ID" value="CCV05691.1"/>
    <property type="molecule type" value="Genomic_DNA"/>
</dbReference>
<gene>
    <name evidence="4" type="primary">yagR</name>
    <name evidence="4" type="ORF">MESS2_1640019</name>
</gene>
<dbReference type="InterPro" id="IPR046867">
    <property type="entry name" value="AldOxase/xan_DH_MoCoBD2"/>
</dbReference>
<dbReference type="Pfam" id="PF20256">
    <property type="entry name" value="MoCoBD_2"/>
    <property type="match status" value="1"/>
</dbReference>
<protein>
    <submittedName>
        <fullName evidence="4">Putative oxidoreductase with molybdenum-binding domain</fullName>
    </submittedName>
</protein>